<evidence type="ECO:0000313" key="3">
    <source>
        <dbReference type="Proteomes" id="UP000246171"/>
    </source>
</evidence>
<dbReference type="RefSeq" id="XP_025385226.1">
    <property type="nucleotide sequence ID" value="XM_025525871.1"/>
</dbReference>
<reference evidence="2" key="1">
    <citation type="submission" date="2016-12" db="EMBL/GenBank/DDBJ databases">
        <title>The genomes of Aspergillus section Nigri reveals drivers in fungal speciation.</title>
        <authorList>
            <consortium name="DOE Joint Genome Institute"/>
            <person name="Vesth T.C."/>
            <person name="Nybo J."/>
            <person name="Theobald S."/>
            <person name="Brandl J."/>
            <person name="Frisvad J.C."/>
            <person name="Nielsen K.F."/>
            <person name="Lyhne E.K."/>
            <person name="Kogle M.E."/>
            <person name="Kuo A."/>
            <person name="Riley R."/>
            <person name="Clum A."/>
            <person name="Nolan M."/>
            <person name="Lipzen A."/>
            <person name="Salamov A."/>
            <person name="Henrissat B."/>
            <person name="Wiebenga A."/>
            <person name="De vries R.P."/>
            <person name="Grigoriev I.V."/>
            <person name="Mortensen U.H."/>
            <person name="Andersen M.R."/>
            <person name="Baker S.E."/>
        </authorList>
    </citation>
    <scope>NUCLEOTIDE SEQUENCE</scope>
    <source>
        <strain evidence="2">CBS 122712</strain>
    </source>
</reference>
<proteinExistence type="predicted"/>
<feature type="compositionally biased region" description="Basic and acidic residues" evidence="1">
    <location>
        <begin position="76"/>
        <end position="90"/>
    </location>
</feature>
<dbReference type="EMBL" id="MSFU01000023">
    <property type="protein sequence ID" value="PWY66918.1"/>
    <property type="molecule type" value="Genomic_DNA"/>
</dbReference>
<dbReference type="GeneID" id="37047833"/>
<gene>
    <name evidence="2" type="ORF">BO83DRAFT_102840</name>
</gene>
<evidence type="ECO:0000313" key="2">
    <source>
        <dbReference type="EMBL" id="PWY66918.1"/>
    </source>
</evidence>
<protein>
    <submittedName>
        <fullName evidence="2">Uncharacterized protein</fullName>
    </submittedName>
</protein>
<organism evidence="2 3">
    <name type="scientific">Aspergillus eucalypticola (strain CBS 122712 / IBT 29274)</name>
    <dbReference type="NCBI Taxonomy" id="1448314"/>
    <lineage>
        <taxon>Eukaryota</taxon>
        <taxon>Fungi</taxon>
        <taxon>Dikarya</taxon>
        <taxon>Ascomycota</taxon>
        <taxon>Pezizomycotina</taxon>
        <taxon>Eurotiomycetes</taxon>
        <taxon>Eurotiomycetidae</taxon>
        <taxon>Eurotiales</taxon>
        <taxon>Aspergillaceae</taxon>
        <taxon>Aspergillus</taxon>
        <taxon>Aspergillus subgen. Circumdati</taxon>
    </lineage>
</organism>
<comment type="caution">
    <text evidence="2">The sequence shown here is derived from an EMBL/GenBank/DDBJ whole genome shotgun (WGS) entry which is preliminary data.</text>
</comment>
<dbReference type="AlphaFoldDB" id="A0A317V1F8"/>
<evidence type="ECO:0000256" key="1">
    <source>
        <dbReference type="SAM" id="MobiDB-lite"/>
    </source>
</evidence>
<feature type="region of interest" description="Disordered" evidence="1">
    <location>
        <begin position="52"/>
        <end position="90"/>
    </location>
</feature>
<name>A0A317V1F8_ASPEC</name>
<dbReference type="VEuPathDB" id="FungiDB:BO83DRAFT_102840"/>
<accession>A0A317V1F8</accession>
<feature type="compositionally biased region" description="Basic and acidic residues" evidence="1">
    <location>
        <begin position="56"/>
        <end position="68"/>
    </location>
</feature>
<keyword evidence="3" id="KW-1185">Reference proteome</keyword>
<dbReference type="Proteomes" id="UP000246171">
    <property type="component" value="Unassembled WGS sequence"/>
</dbReference>
<sequence length="90" mass="10277">MLKILSSVGLIPTRAELAHGCMFVLAFWIRWILEIRLYTDDIMKGHRAASTVGRIDPADPRSEDEGLRKRMAQRWKIGEDESERGTRGPP</sequence>